<gene>
    <name evidence="1" type="ORF">TPAR_04996</name>
</gene>
<name>A0A2S4KX88_9HYPO</name>
<reference evidence="1 2" key="1">
    <citation type="submission" date="2018-01" db="EMBL/GenBank/DDBJ databases">
        <title>Harnessing the power of phylogenomics to disentangle the directionality and signatures of interkingdom host jumping in the parasitic fungal genus Tolypocladium.</title>
        <authorList>
            <person name="Quandt C.A."/>
            <person name="Patterson W."/>
            <person name="Spatafora J.W."/>
        </authorList>
    </citation>
    <scope>NUCLEOTIDE SEQUENCE [LARGE SCALE GENOMIC DNA]</scope>
    <source>
        <strain evidence="1 2">NRBC 100945</strain>
    </source>
</reference>
<evidence type="ECO:0000313" key="1">
    <source>
        <dbReference type="EMBL" id="POR34805.1"/>
    </source>
</evidence>
<dbReference type="AlphaFoldDB" id="A0A2S4KX88"/>
<accession>A0A2S4KX88</accession>
<proteinExistence type="predicted"/>
<keyword evidence="2" id="KW-1185">Reference proteome</keyword>
<dbReference type="EMBL" id="PKSG01000487">
    <property type="protein sequence ID" value="POR34805.1"/>
    <property type="molecule type" value="Genomic_DNA"/>
</dbReference>
<sequence length="140" mass="15959">MGNQVIFTRDASNIRQMLVNQWSNYDAAQGICTRMFQHLAPRAIAAADGRCWTVLRNMWRTQFISLDNCFHIESEELASLQQSLFVDLMTDLMGDVVWGPSGLPMSRSVTREETLWGMSRGRFRQDGKDWRTAGGKGVRV</sequence>
<organism evidence="1 2">
    <name type="scientific">Tolypocladium paradoxum</name>
    <dbReference type="NCBI Taxonomy" id="94208"/>
    <lineage>
        <taxon>Eukaryota</taxon>
        <taxon>Fungi</taxon>
        <taxon>Dikarya</taxon>
        <taxon>Ascomycota</taxon>
        <taxon>Pezizomycotina</taxon>
        <taxon>Sordariomycetes</taxon>
        <taxon>Hypocreomycetidae</taxon>
        <taxon>Hypocreales</taxon>
        <taxon>Ophiocordycipitaceae</taxon>
        <taxon>Tolypocladium</taxon>
    </lineage>
</organism>
<evidence type="ECO:0000313" key="2">
    <source>
        <dbReference type="Proteomes" id="UP000237481"/>
    </source>
</evidence>
<dbReference type="Proteomes" id="UP000237481">
    <property type="component" value="Unassembled WGS sequence"/>
</dbReference>
<comment type="caution">
    <text evidence="1">The sequence shown here is derived from an EMBL/GenBank/DDBJ whole genome shotgun (WGS) entry which is preliminary data.</text>
</comment>
<dbReference type="OrthoDB" id="1470350at2759"/>
<protein>
    <recommendedName>
        <fullName evidence="3">Cytochrome P450</fullName>
    </recommendedName>
</protein>
<evidence type="ECO:0008006" key="3">
    <source>
        <dbReference type="Google" id="ProtNLM"/>
    </source>
</evidence>